<accession>A0A150XX92</accession>
<evidence type="ECO:0000259" key="3">
    <source>
        <dbReference type="Pfam" id="PF13568"/>
    </source>
</evidence>
<gene>
    <name evidence="4" type="ORF">AWN68_00755</name>
</gene>
<comment type="caution">
    <text evidence="4">The sequence shown here is derived from an EMBL/GenBank/DDBJ whole genome shotgun (WGS) entry which is preliminary data.</text>
</comment>
<feature type="region of interest" description="Disordered" evidence="1">
    <location>
        <begin position="86"/>
        <end position="138"/>
    </location>
</feature>
<feature type="compositionally biased region" description="Polar residues" evidence="1">
    <location>
        <begin position="109"/>
        <end position="138"/>
    </location>
</feature>
<organism evidence="4 5">
    <name type="scientific">Roseivirga echinicomitans</name>
    <dbReference type="NCBI Taxonomy" id="296218"/>
    <lineage>
        <taxon>Bacteria</taxon>
        <taxon>Pseudomonadati</taxon>
        <taxon>Bacteroidota</taxon>
        <taxon>Cytophagia</taxon>
        <taxon>Cytophagales</taxon>
        <taxon>Roseivirgaceae</taxon>
        <taxon>Roseivirga</taxon>
    </lineage>
</organism>
<feature type="compositionally biased region" description="Polar residues" evidence="1">
    <location>
        <begin position="87"/>
        <end position="100"/>
    </location>
</feature>
<dbReference type="EMBL" id="LRDB01000001">
    <property type="protein sequence ID" value="KYG83371.1"/>
    <property type="molecule type" value="Genomic_DNA"/>
</dbReference>
<keyword evidence="2" id="KW-0472">Membrane</keyword>
<proteinExistence type="predicted"/>
<evidence type="ECO:0000256" key="2">
    <source>
        <dbReference type="SAM" id="Phobius"/>
    </source>
</evidence>
<evidence type="ECO:0000313" key="5">
    <source>
        <dbReference type="Proteomes" id="UP000075615"/>
    </source>
</evidence>
<reference evidence="4 5" key="1">
    <citation type="submission" date="2016-01" db="EMBL/GenBank/DDBJ databases">
        <title>Genome sequencing of Roseivirga echinicomitans KMM 6058.</title>
        <authorList>
            <person name="Selvaratnam C."/>
            <person name="Thevarajoo S."/>
            <person name="Goh K.M."/>
            <person name="Ee R."/>
            <person name="Chan K.-G."/>
            <person name="Chong C.S."/>
        </authorList>
    </citation>
    <scope>NUCLEOTIDE SEQUENCE [LARGE SCALE GENOMIC DNA]</scope>
    <source>
        <strain evidence="4 5">KMM 6058</strain>
    </source>
</reference>
<sequence>MDEAMKPKDGLDQKVKEAADKAHFEFNDSAWAAMEKKLDGVKRAPFVWWKIWGSAGLLVILLLIFLWPNNDQIEGLKNQDVPEKQNTELNENTPPDNKASNPALKEANTESTTPNQSNQKVRAETKPNQSTQENSKTILVIQNESVSDRLGARTDQRQTMGQEIEELKLPLESALLRWYPLADLPSLNLPPIELASFIPEEPLDTTDSYKRWVFSAVISGDMSATTLSGFKKPGPLVGLMVEYFVKNDLSIQTGLSYGSKKYSALGSEYETPYWAQGSAYSVASVYANCRVIDIPLNIQKYFDSKNGNRFFIGTGISSYLMLSEDYDYTYKYSQAGWPDHWQVKNQNQHYFGILNLTAGFERPLTEKLGLGLAPYLKMPLTGIGAGKVKLLSFGVNASIKFR</sequence>
<protein>
    <recommendedName>
        <fullName evidence="3">Outer membrane protein beta-barrel domain-containing protein</fullName>
    </recommendedName>
</protein>
<feature type="domain" description="Outer membrane protein beta-barrel" evidence="3">
    <location>
        <begin position="231"/>
        <end position="340"/>
    </location>
</feature>
<evidence type="ECO:0000313" key="4">
    <source>
        <dbReference type="EMBL" id="KYG83371.1"/>
    </source>
</evidence>
<keyword evidence="2" id="KW-0812">Transmembrane</keyword>
<name>A0A150XX92_9BACT</name>
<keyword evidence="2" id="KW-1133">Transmembrane helix</keyword>
<dbReference type="Pfam" id="PF13568">
    <property type="entry name" value="OMP_b-brl_2"/>
    <property type="match status" value="1"/>
</dbReference>
<dbReference type="STRING" id="296218.AWN68_00755"/>
<keyword evidence="5" id="KW-1185">Reference proteome</keyword>
<dbReference type="InterPro" id="IPR025665">
    <property type="entry name" value="Beta-barrel_OMP_2"/>
</dbReference>
<evidence type="ECO:0000256" key="1">
    <source>
        <dbReference type="SAM" id="MobiDB-lite"/>
    </source>
</evidence>
<feature type="transmembrane region" description="Helical" evidence="2">
    <location>
        <begin position="46"/>
        <end position="67"/>
    </location>
</feature>
<dbReference type="AlphaFoldDB" id="A0A150XX92"/>
<dbReference type="Proteomes" id="UP000075615">
    <property type="component" value="Unassembled WGS sequence"/>
</dbReference>